<dbReference type="OrthoDB" id="3333864at2"/>
<feature type="compositionally biased region" description="Polar residues" evidence="2">
    <location>
        <begin position="414"/>
        <end position="424"/>
    </location>
</feature>
<keyword evidence="1" id="KW-0175">Coiled coil</keyword>
<evidence type="ECO:0000256" key="1">
    <source>
        <dbReference type="SAM" id="Coils"/>
    </source>
</evidence>
<accession>A0A3S1AI37</accession>
<reference evidence="4" key="2">
    <citation type="journal article" date="2019" name="Genome Biol. Evol.">
        <title>Day and night: Metabolic profiles and evolutionary relationships of six axenic non-marine cyanobacteria.</title>
        <authorList>
            <person name="Will S.E."/>
            <person name="Henke P."/>
            <person name="Boedeker C."/>
            <person name="Huang S."/>
            <person name="Brinkmann H."/>
            <person name="Rohde M."/>
            <person name="Jarek M."/>
            <person name="Friedl T."/>
            <person name="Seufert S."/>
            <person name="Schumacher M."/>
            <person name="Overmann J."/>
            <person name="Neumann-Schaal M."/>
            <person name="Petersen J."/>
        </authorList>
    </citation>
    <scope>NUCLEOTIDE SEQUENCE [LARGE SCALE GENOMIC DNA]</scope>
    <source>
        <strain evidence="4">PCC 7102</strain>
    </source>
</reference>
<name>A0A3S1AI37_9CYAN</name>
<dbReference type="EMBL" id="RSCL01000021">
    <property type="protein sequence ID" value="RUT01012.1"/>
    <property type="molecule type" value="Genomic_DNA"/>
</dbReference>
<protein>
    <recommendedName>
        <fullName evidence="3">5-hmdU DNA kinase helical domain-containing protein</fullName>
    </recommendedName>
</protein>
<sequence>MRVRQETFDTYWKFAAMRQEVFFNKINNPLPPWTNNRILNTYKFCNAYRASDRVSQYLIKNVIYDPNRSNNEEEVIFRILLFKIFNKIETWKYLEEKVGDYIVLSNFNFNTYSSILEEAMNSGHAIYTSAYMSCASKEFGYDKKHQNHLKLIEKMVFEDKLINRIVKAKNLEEVFNIIQEYPLLGKFMAYQLAIDINYSEIINFDENSFTIAGPGAERGINKCFINTGGKNYSDIILWMTENQDKEFQRLGLNFQSLWGRPLQAIDCQNLFCETDKYCREAFPELKSNRKKIKSKFTSNFQAIDYFYPPKWHINHKVQQTLAKRLQNLDNYKLEIIELENIQTQREITKLEASNTKNYQQLFLEDTIIDSLLSNIEKNSSQFLENMPIAKNKQEAHKKSANNKSKKQKNLQNMEVESSQQLCLF</sequence>
<reference evidence="4" key="1">
    <citation type="submission" date="2018-12" db="EMBL/GenBank/DDBJ databases">
        <authorList>
            <person name="Will S."/>
            <person name="Neumann-Schaal M."/>
            <person name="Henke P."/>
        </authorList>
    </citation>
    <scope>NUCLEOTIDE SEQUENCE</scope>
    <source>
        <strain evidence="4">PCC 7102</strain>
    </source>
</reference>
<dbReference type="Proteomes" id="UP000271624">
    <property type="component" value="Unassembled WGS sequence"/>
</dbReference>
<feature type="domain" description="5-hmdU DNA kinase helical" evidence="3">
    <location>
        <begin position="6"/>
        <end position="286"/>
    </location>
</feature>
<evidence type="ECO:0000259" key="3">
    <source>
        <dbReference type="Pfam" id="PF18723"/>
    </source>
</evidence>
<feature type="compositionally biased region" description="Basic residues" evidence="2">
    <location>
        <begin position="398"/>
        <end position="408"/>
    </location>
</feature>
<gene>
    <name evidence="4" type="ORF">DSM106972_070180</name>
</gene>
<keyword evidence="5" id="KW-1185">Reference proteome</keyword>
<proteinExistence type="predicted"/>
<dbReference type="Pfam" id="PF18723">
    <property type="entry name" value="HMUDK_hel"/>
    <property type="match status" value="1"/>
</dbReference>
<comment type="caution">
    <text evidence="4">The sequence shown here is derived from an EMBL/GenBank/DDBJ whole genome shotgun (WGS) entry which is preliminary data.</text>
</comment>
<organism evidence="4 5">
    <name type="scientific">Dulcicalothrix desertica PCC 7102</name>
    <dbReference type="NCBI Taxonomy" id="232991"/>
    <lineage>
        <taxon>Bacteria</taxon>
        <taxon>Bacillati</taxon>
        <taxon>Cyanobacteriota</taxon>
        <taxon>Cyanophyceae</taxon>
        <taxon>Nostocales</taxon>
        <taxon>Calotrichaceae</taxon>
        <taxon>Dulcicalothrix</taxon>
    </lineage>
</organism>
<evidence type="ECO:0000256" key="2">
    <source>
        <dbReference type="SAM" id="MobiDB-lite"/>
    </source>
</evidence>
<dbReference type="AlphaFoldDB" id="A0A3S1AI37"/>
<evidence type="ECO:0000313" key="4">
    <source>
        <dbReference type="EMBL" id="RUT01012.1"/>
    </source>
</evidence>
<dbReference type="InterPro" id="IPR040684">
    <property type="entry name" value="HMUDK_hel"/>
</dbReference>
<feature type="coiled-coil region" evidence="1">
    <location>
        <begin position="321"/>
        <end position="353"/>
    </location>
</feature>
<feature type="region of interest" description="Disordered" evidence="2">
    <location>
        <begin position="392"/>
        <end position="424"/>
    </location>
</feature>
<evidence type="ECO:0000313" key="5">
    <source>
        <dbReference type="Proteomes" id="UP000271624"/>
    </source>
</evidence>
<dbReference type="RefSeq" id="WP_127085147.1">
    <property type="nucleotide sequence ID" value="NZ_RSCL01000021.1"/>
</dbReference>